<evidence type="ECO:0000313" key="1">
    <source>
        <dbReference type="EMBL" id="KAJ8132388.1"/>
    </source>
</evidence>
<proteinExistence type="predicted"/>
<sequence>MASSLPPSLIEQLRNGPAAPPPHGVIPNYENPPNQNKLAVGVIIASITITTLAALIRFYSKVFCTGIVKLEDYLGLVSFPFFVAGTWVLTTIPPEAGFFVHQWDLLLKDLEGFLFSYVLSTTLYCVALLLAKAAILLEWTHIFVARPNRNTFFWICYGMIMANTALYIATIIATTFACNPRERIWRRYLPGTCINIDVFNVFITVFHLIFDLLMLLLPQTAIWKLSLTTRQKVGISVVFSVGAVACTWAAGRVVSAVELSKSQDKTYSYSQYIMWGLAEVATAELVFCVPSFPLIFRQPNLPRRLFSYLRSKITMILFPESSSSNTTLSRLQSRTEPEATPDPMCTWFDDGSDTGLTELQPIRIQGGRLSDQRWHSRAFGPDGIVVTTEINIRRDERQGSGAEKAQPETL</sequence>
<name>A0ACC2JYN9_9PEZI</name>
<organism evidence="1 2">
    <name type="scientific">Lasiodiplodia mahajangana</name>
    <dbReference type="NCBI Taxonomy" id="1108764"/>
    <lineage>
        <taxon>Eukaryota</taxon>
        <taxon>Fungi</taxon>
        <taxon>Dikarya</taxon>
        <taxon>Ascomycota</taxon>
        <taxon>Pezizomycotina</taxon>
        <taxon>Dothideomycetes</taxon>
        <taxon>Dothideomycetes incertae sedis</taxon>
        <taxon>Botryosphaeriales</taxon>
        <taxon>Botryosphaeriaceae</taxon>
        <taxon>Lasiodiplodia</taxon>
    </lineage>
</organism>
<dbReference type="Proteomes" id="UP001153332">
    <property type="component" value="Unassembled WGS sequence"/>
</dbReference>
<dbReference type="EMBL" id="JAPUUL010000136">
    <property type="protein sequence ID" value="KAJ8132388.1"/>
    <property type="molecule type" value="Genomic_DNA"/>
</dbReference>
<protein>
    <submittedName>
        <fullName evidence="1">Uncharacterized protein</fullName>
    </submittedName>
</protein>
<keyword evidence="2" id="KW-1185">Reference proteome</keyword>
<reference evidence="1" key="1">
    <citation type="submission" date="2022-12" db="EMBL/GenBank/DDBJ databases">
        <title>Genome Sequence of Lasiodiplodia mahajangana.</title>
        <authorList>
            <person name="Buettner E."/>
        </authorList>
    </citation>
    <scope>NUCLEOTIDE SEQUENCE</scope>
    <source>
        <strain evidence="1">VT137</strain>
    </source>
</reference>
<gene>
    <name evidence="1" type="ORF">O1611_g1237</name>
</gene>
<evidence type="ECO:0000313" key="2">
    <source>
        <dbReference type="Proteomes" id="UP001153332"/>
    </source>
</evidence>
<comment type="caution">
    <text evidence="1">The sequence shown here is derived from an EMBL/GenBank/DDBJ whole genome shotgun (WGS) entry which is preliminary data.</text>
</comment>
<accession>A0ACC2JYN9</accession>